<dbReference type="Proteomes" id="UP001229955">
    <property type="component" value="Chromosome"/>
</dbReference>
<protein>
    <recommendedName>
        <fullName evidence="5">Tetratricopeptide repeat protein</fullName>
    </recommendedName>
</protein>
<dbReference type="Gene3D" id="1.25.40.10">
    <property type="entry name" value="Tetratricopeptide repeat domain"/>
    <property type="match status" value="1"/>
</dbReference>
<accession>A0AA49JUM6</accession>
<evidence type="ECO:0000313" key="2">
    <source>
        <dbReference type="EMBL" id="WKW11943.1"/>
    </source>
</evidence>
<evidence type="ECO:0000313" key="4">
    <source>
        <dbReference type="Proteomes" id="UP001229955"/>
    </source>
</evidence>
<organism evidence="2">
    <name type="scientific">Pseudogemmatithrix spongiicola</name>
    <dbReference type="NCBI Taxonomy" id="3062599"/>
    <lineage>
        <taxon>Bacteria</taxon>
        <taxon>Pseudomonadati</taxon>
        <taxon>Gemmatimonadota</taxon>
        <taxon>Gemmatimonadia</taxon>
        <taxon>Gemmatimonadales</taxon>
        <taxon>Gemmatimonadaceae</taxon>
        <taxon>Pseudogemmatithrix</taxon>
    </lineage>
</organism>
<dbReference type="EMBL" id="CP130612">
    <property type="protein sequence ID" value="WKW11943.1"/>
    <property type="molecule type" value="Genomic_DNA"/>
</dbReference>
<sequence length="265" mass="28665">MRSALLLVVAAACAPYPQRVNQPVTIPNNANIPQLEGADAAAAQQAEYAQLRYSADSVYALAIRGCQPGICDAIGRGEIVLGMSPDQVMAAAKTGPQAWVVRRFDGFGTMVPASQSATPYDRVGQVMVVQLDQGRAAVVSRRGPQGIMVASTPQDQTTQARARAQAEALVREGDDLVAANDMAGALNRYDRASVLDPDQPEIEYKAARLLDLQLRPQEALMRYQRFLLSMELERIRAQGEANARLAEAIALAQQRVIVLRGEVPR</sequence>
<accession>A0AA49K097</accession>
<dbReference type="RefSeq" id="WP_367887622.1">
    <property type="nucleotide sequence ID" value="NZ_CP130612.1"/>
</dbReference>
<dbReference type="KEGG" id="pspc:Strain318_001214"/>
<evidence type="ECO:0000313" key="3">
    <source>
        <dbReference type="EMBL" id="WKW14853.1"/>
    </source>
</evidence>
<dbReference type="InterPro" id="IPR011990">
    <property type="entry name" value="TPR-like_helical_dom_sf"/>
</dbReference>
<keyword evidence="1" id="KW-0802">TPR repeat</keyword>
<reference evidence="2" key="1">
    <citation type="submission" date="2023-07" db="EMBL/GenBank/DDBJ databases">
        <authorList>
            <person name="Haufschild T."/>
            <person name="Kallscheuer N."/>
            <person name="Hammer J."/>
            <person name="Kohn T."/>
            <person name="Kabuu M."/>
            <person name="Jogler M."/>
            <person name="Wohfarth N."/>
            <person name="Heuer A."/>
            <person name="Rohde M."/>
            <person name="van Teeseling M.C.F."/>
            <person name="Jogler C."/>
        </authorList>
    </citation>
    <scope>NUCLEOTIDE SEQUENCE</scope>
    <source>
        <strain evidence="2">Strain 138</strain>
        <strain evidence="3">Strain 318</strain>
    </source>
</reference>
<dbReference type="PROSITE" id="PS50005">
    <property type="entry name" value="TPR"/>
    <property type="match status" value="1"/>
</dbReference>
<dbReference type="AlphaFoldDB" id="A0AA49JUM6"/>
<dbReference type="InterPro" id="IPR019734">
    <property type="entry name" value="TPR_rpt"/>
</dbReference>
<keyword evidence="4" id="KW-1185">Reference proteome</keyword>
<evidence type="ECO:0000256" key="1">
    <source>
        <dbReference type="PROSITE-ProRule" id="PRU00339"/>
    </source>
</evidence>
<gene>
    <name evidence="2" type="ORF">Strain138_001214</name>
    <name evidence="3" type="ORF">Strain318_001214</name>
</gene>
<proteinExistence type="predicted"/>
<evidence type="ECO:0008006" key="5">
    <source>
        <dbReference type="Google" id="ProtNLM"/>
    </source>
</evidence>
<feature type="repeat" description="TPR" evidence="1">
    <location>
        <begin position="166"/>
        <end position="199"/>
    </location>
</feature>
<name>A0AA49JUM6_9BACT</name>
<dbReference type="SUPFAM" id="SSF48452">
    <property type="entry name" value="TPR-like"/>
    <property type="match status" value="1"/>
</dbReference>
<dbReference type="EMBL" id="CP130613">
    <property type="protein sequence ID" value="WKW14853.1"/>
    <property type="molecule type" value="Genomic_DNA"/>
</dbReference>